<feature type="domain" description="Helicase ATP-binding" evidence="10">
    <location>
        <begin position="549"/>
        <end position="740"/>
    </location>
</feature>
<dbReference type="SMART" id="SM00487">
    <property type="entry name" value="DEXDc"/>
    <property type="match status" value="1"/>
</dbReference>
<dbReference type="Gene3D" id="3.40.50.10810">
    <property type="entry name" value="Tandem AAA-ATPase domain"/>
    <property type="match status" value="1"/>
</dbReference>
<feature type="compositionally biased region" description="Basic and acidic residues" evidence="8">
    <location>
        <begin position="281"/>
        <end position="293"/>
    </location>
</feature>
<feature type="domain" description="RING-type" evidence="9">
    <location>
        <begin position="909"/>
        <end position="962"/>
    </location>
</feature>
<evidence type="ECO:0000256" key="5">
    <source>
        <dbReference type="ARBA" id="ARBA00022840"/>
    </source>
</evidence>
<evidence type="ECO:0000256" key="6">
    <source>
        <dbReference type="PROSITE-ProRule" id="PRU00175"/>
    </source>
</evidence>
<feature type="compositionally biased region" description="Polar residues" evidence="8">
    <location>
        <begin position="106"/>
        <end position="119"/>
    </location>
</feature>
<comment type="caution">
    <text evidence="12">The sequence shown here is derived from an EMBL/GenBank/DDBJ whole genome shotgun (WGS) entry which is preliminary data.</text>
</comment>
<dbReference type="GO" id="GO:0000724">
    <property type="term" value="P:double-strand break repair via homologous recombination"/>
    <property type="evidence" value="ECO:0007669"/>
    <property type="project" value="TreeGrafter"/>
</dbReference>
<feature type="compositionally biased region" description="Low complexity" evidence="8">
    <location>
        <begin position="127"/>
        <end position="137"/>
    </location>
</feature>
<dbReference type="SMART" id="SM00490">
    <property type="entry name" value="HELICc"/>
    <property type="match status" value="1"/>
</dbReference>
<keyword evidence="3" id="KW-0378">Hydrolase</keyword>
<evidence type="ECO:0000259" key="10">
    <source>
        <dbReference type="PROSITE" id="PS51192"/>
    </source>
</evidence>
<feature type="compositionally biased region" description="Acidic residues" evidence="8">
    <location>
        <begin position="1027"/>
        <end position="1042"/>
    </location>
</feature>
<evidence type="ECO:0000256" key="7">
    <source>
        <dbReference type="SAM" id="Coils"/>
    </source>
</evidence>
<keyword evidence="4" id="KW-0347">Helicase</keyword>
<comment type="similarity">
    <text evidence="1">Belongs to the SNF2/RAD54 helicase family.</text>
</comment>
<dbReference type="GO" id="GO:0004386">
    <property type="term" value="F:helicase activity"/>
    <property type="evidence" value="ECO:0007669"/>
    <property type="project" value="UniProtKB-KW"/>
</dbReference>
<dbReference type="PROSITE" id="PS50089">
    <property type="entry name" value="ZF_RING_2"/>
    <property type="match status" value="1"/>
</dbReference>
<dbReference type="InterPro" id="IPR038718">
    <property type="entry name" value="SNF2-like_sf"/>
</dbReference>
<protein>
    <submittedName>
        <fullName evidence="12">Uncharacterized protein</fullName>
    </submittedName>
</protein>
<dbReference type="GO" id="GO:0008094">
    <property type="term" value="F:ATP-dependent activity, acting on DNA"/>
    <property type="evidence" value="ECO:0007669"/>
    <property type="project" value="TreeGrafter"/>
</dbReference>
<keyword evidence="7" id="KW-0175">Coiled coil</keyword>
<dbReference type="InterPro" id="IPR013083">
    <property type="entry name" value="Znf_RING/FYVE/PHD"/>
</dbReference>
<dbReference type="CDD" id="cd18793">
    <property type="entry name" value="SF2_C_SNF"/>
    <property type="match status" value="1"/>
</dbReference>
<keyword evidence="13" id="KW-1185">Reference proteome</keyword>
<dbReference type="Pfam" id="PF00176">
    <property type="entry name" value="SNF2-rel_dom"/>
    <property type="match status" value="1"/>
</dbReference>
<evidence type="ECO:0000259" key="9">
    <source>
        <dbReference type="PROSITE" id="PS50089"/>
    </source>
</evidence>
<dbReference type="InterPro" id="IPR014001">
    <property type="entry name" value="Helicase_ATP-bd"/>
</dbReference>
<dbReference type="Pfam" id="PF00271">
    <property type="entry name" value="Helicase_C"/>
    <property type="match status" value="1"/>
</dbReference>
<organism evidence="12 13">
    <name type="scientific">Diplocarpon rosae</name>
    <dbReference type="NCBI Taxonomy" id="946125"/>
    <lineage>
        <taxon>Eukaryota</taxon>
        <taxon>Fungi</taxon>
        <taxon>Dikarya</taxon>
        <taxon>Ascomycota</taxon>
        <taxon>Pezizomycotina</taxon>
        <taxon>Leotiomycetes</taxon>
        <taxon>Helotiales</taxon>
        <taxon>Drepanopezizaceae</taxon>
        <taxon>Diplocarpon</taxon>
    </lineage>
</organism>
<accession>A0AAD9SUT5</accession>
<feature type="domain" description="Helicase C-terminal" evidence="11">
    <location>
        <begin position="1113"/>
        <end position="1269"/>
    </location>
</feature>
<keyword evidence="6" id="KW-0862">Zinc</keyword>
<dbReference type="CDD" id="cd18008">
    <property type="entry name" value="DEXDc_SHPRH-like"/>
    <property type="match status" value="1"/>
</dbReference>
<dbReference type="InterPro" id="IPR001841">
    <property type="entry name" value="Znf_RING"/>
</dbReference>
<gene>
    <name evidence="12" type="ORF">QTJ16_006749</name>
</gene>
<dbReference type="SUPFAM" id="SSF57850">
    <property type="entry name" value="RING/U-box"/>
    <property type="match status" value="1"/>
</dbReference>
<dbReference type="InterPro" id="IPR001650">
    <property type="entry name" value="Helicase_C-like"/>
</dbReference>
<keyword evidence="6" id="KW-0479">Metal-binding</keyword>
<keyword evidence="6" id="KW-0863">Zinc-finger</keyword>
<evidence type="ECO:0000256" key="4">
    <source>
        <dbReference type="ARBA" id="ARBA00022806"/>
    </source>
</evidence>
<feature type="compositionally biased region" description="Acidic residues" evidence="8">
    <location>
        <begin position="992"/>
        <end position="1004"/>
    </location>
</feature>
<evidence type="ECO:0000256" key="2">
    <source>
        <dbReference type="ARBA" id="ARBA00022741"/>
    </source>
</evidence>
<proteinExistence type="inferred from homology"/>
<dbReference type="InterPro" id="IPR000330">
    <property type="entry name" value="SNF2_N"/>
</dbReference>
<feature type="compositionally biased region" description="Polar residues" evidence="8">
    <location>
        <begin position="138"/>
        <end position="152"/>
    </location>
</feature>
<feature type="compositionally biased region" description="Low complexity" evidence="8">
    <location>
        <begin position="1043"/>
        <end position="1056"/>
    </location>
</feature>
<dbReference type="Pfam" id="PF13923">
    <property type="entry name" value="zf-C3HC4_2"/>
    <property type="match status" value="1"/>
</dbReference>
<evidence type="ECO:0000259" key="11">
    <source>
        <dbReference type="PROSITE" id="PS51194"/>
    </source>
</evidence>
<dbReference type="Gene3D" id="3.30.40.10">
    <property type="entry name" value="Zinc/RING finger domain, C3HC4 (zinc finger)"/>
    <property type="match status" value="1"/>
</dbReference>
<dbReference type="SMART" id="SM00184">
    <property type="entry name" value="RING"/>
    <property type="match status" value="1"/>
</dbReference>
<evidence type="ECO:0000256" key="8">
    <source>
        <dbReference type="SAM" id="MobiDB-lite"/>
    </source>
</evidence>
<dbReference type="GO" id="GO:0005634">
    <property type="term" value="C:nucleus"/>
    <property type="evidence" value="ECO:0007669"/>
    <property type="project" value="TreeGrafter"/>
</dbReference>
<feature type="region of interest" description="Disordered" evidence="8">
    <location>
        <begin position="980"/>
        <end position="1078"/>
    </location>
</feature>
<dbReference type="PROSITE" id="PS51194">
    <property type="entry name" value="HELICASE_CTER"/>
    <property type="match status" value="1"/>
</dbReference>
<dbReference type="PANTHER" id="PTHR45626:SF16">
    <property type="entry name" value="ATP-DEPENDENT HELICASE ULS1"/>
    <property type="match status" value="1"/>
</dbReference>
<dbReference type="EMBL" id="JAUBYV010000011">
    <property type="protein sequence ID" value="KAK2624115.1"/>
    <property type="molecule type" value="Genomic_DNA"/>
</dbReference>
<dbReference type="Gene3D" id="3.40.50.300">
    <property type="entry name" value="P-loop containing nucleotide triphosphate hydrolases"/>
    <property type="match status" value="2"/>
</dbReference>
<evidence type="ECO:0000313" key="13">
    <source>
        <dbReference type="Proteomes" id="UP001285354"/>
    </source>
</evidence>
<evidence type="ECO:0000256" key="1">
    <source>
        <dbReference type="ARBA" id="ARBA00007025"/>
    </source>
</evidence>
<dbReference type="GO" id="GO:0008270">
    <property type="term" value="F:zinc ion binding"/>
    <property type="evidence" value="ECO:0007669"/>
    <property type="project" value="UniProtKB-KW"/>
</dbReference>
<name>A0AAD9SUT5_9HELO</name>
<sequence>MSQSTMSQSQIAQAKREMEEIRLEISFQHVLLTSIDNKKQDRAKTEKQIRIEIRSLDRKLRDLRRRTAIAASKLESANPVKQGFQATSSHSLSSNQASSRFDGRQDQGSAAGSNLNSYHAQDYSRPSTSQSSAASTQHLTTNSLASPAQMNLPSRKRSYSKHLENRLGFVEDTKSRRTSQSPFDTAPSTPSTISSGDDRFGAFEESEFARLQEEEAARLKQEKLDADFARSLHEASCSEPMRDTTRDSMQPPARSGPTAYNRMSGAHQLPQPRRAHGVSMKSEKNSSGRRQEAPESSMSSFKRYENSFLSTGLQKNRNSSLPMPGSFQDESSNASDSDIEIISSSAFRENGRHSSSRPAGAMTHPRTAHQPPACEPRGSGNNVSGLPFVSGAANIAALQRAAYGNRSQPQLKNNQNRMGGHDIYVQGQPGSKHGTPAASSMHGIFVRRGDGDMPHAGPSRSPNANPIGDILARNSMGELTDYLNLGAGMQDQLHSLVNDPRKTAQEIQGLLENIRPDVELAPEDREGTPEGLAYALYEHQKIALSWMKAMEQGNNKGGILADDMGLGKTISTISLILTRPSPNPARKTTLIVGPVALIRQWDKELRSKIKPEHRLSTHIVHGSGRKLGWEELRVYDVVLTTYGTLAAEFKRLQAVCDRNRLNGGGGMDPISMKKTFPLLGPKSIFYRAILDEAQCIKNKSTGAARACCTLSAEYRFCLTGTPMMNSVQELYSLINFLNIKPYNEWSRFQQTFGVLTKVDANLQRSAVEMNTARAMTKLQALLKAILLRRTKKSQIDGKPIITLPEKTEEIQHVVFDEHEQEFYTALETKTQLVFNKYMKSGTVGKNYSNVLVLLLRLRQACCHPHLIQDFEQPPAAGSDVPLEVMSDLARGLAPEVVARILESEGNFECPVCYDASLNPKIITPCGHDTCSECLAKLSDQAVLHSVADEMEAARVSRCPFCRGVFIPSKVIDYATFKKIHNPAAGDPHDVETENASDTDSDCREDESASGSEADAEGTLKPLIVGDDTTDDEDADDEEEGGDEAAASQKTSKSTGKGTEKTRRSKKSKGKRTEKSKHMSIAMLKKEASKTASGQRKYMKYLRKHWQPSAKVTKCVELLETFRAENQKTIVFSQFVSLLDLLQVAIDDKGWRCLRYDGGMSADARNNAISEFTDSPACKVMLISLRAGNAGLNLVAASRVIILDPFWNPYIEMQAVDRAYRIGQQRAVQVHRILIQDTVEDRIIELQQRKQALVESALDENAAKGISRLDNRELAFLFGVGAH</sequence>
<dbReference type="SUPFAM" id="SSF52540">
    <property type="entry name" value="P-loop containing nucleoside triphosphate hydrolases"/>
    <property type="match status" value="2"/>
</dbReference>
<feature type="compositionally biased region" description="Polar residues" evidence="8">
    <location>
        <begin position="178"/>
        <end position="195"/>
    </location>
</feature>
<feature type="compositionally biased region" description="Basic and acidic residues" evidence="8">
    <location>
        <begin position="161"/>
        <end position="175"/>
    </location>
</feature>
<dbReference type="GO" id="GO:0005524">
    <property type="term" value="F:ATP binding"/>
    <property type="evidence" value="ECO:0007669"/>
    <property type="project" value="UniProtKB-KW"/>
</dbReference>
<feature type="coiled-coil region" evidence="7">
    <location>
        <begin position="4"/>
        <end position="66"/>
    </location>
</feature>
<dbReference type="InterPro" id="IPR049730">
    <property type="entry name" value="SNF2/RAD54-like_C"/>
</dbReference>
<evidence type="ECO:0000313" key="12">
    <source>
        <dbReference type="EMBL" id="KAK2624115.1"/>
    </source>
</evidence>
<feature type="compositionally biased region" description="Low complexity" evidence="8">
    <location>
        <begin position="88"/>
        <end position="99"/>
    </location>
</feature>
<dbReference type="GO" id="GO:0016787">
    <property type="term" value="F:hydrolase activity"/>
    <property type="evidence" value="ECO:0007669"/>
    <property type="project" value="UniProtKB-KW"/>
</dbReference>
<feature type="region of interest" description="Disordered" evidence="8">
    <location>
        <begin position="233"/>
        <end position="301"/>
    </location>
</feature>
<dbReference type="GO" id="GO:0005737">
    <property type="term" value="C:cytoplasm"/>
    <property type="evidence" value="ECO:0007669"/>
    <property type="project" value="TreeGrafter"/>
</dbReference>
<keyword evidence="2" id="KW-0547">Nucleotide-binding</keyword>
<dbReference type="InterPro" id="IPR027417">
    <property type="entry name" value="P-loop_NTPase"/>
</dbReference>
<reference evidence="12" key="1">
    <citation type="submission" date="2023-06" db="EMBL/GenBank/DDBJ databases">
        <title>Draft genome of Marssonina rosae.</title>
        <authorList>
            <person name="Cheng Q."/>
        </authorList>
    </citation>
    <scope>NUCLEOTIDE SEQUENCE</scope>
    <source>
        <strain evidence="12">R4</strain>
    </source>
</reference>
<feature type="region of interest" description="Disordered" evidence="8">
    <location>
        <begin position="313"/>
        <end position="382"/>
    </location>
</feature>
<dbReference type="PANTHER" id="PTHR45626">
    <property type="entry name" value="TRANSCRIPTION TERMINATION FACTOR 2-RELATED"/>
    <property type="match status" value="1"/>
</dbReference>
<dbReference type="InterPro" id="IPR050628">
    <property type="entry name" value="SNF2_RAD54_helicase_TF"/>
</dbReference>
<feature type="region of interest" description="Disordered" evidence="8">
    <location>
        <begin position="80"/>
        <end position="199"/>
    </location>
</feature>
<feature type="compositionally biased region" description="Low complexity" evidence="8">
    <location>
        <begin position="329"/>
        <end position="346"/>
    </location>
</feature>
<dbReference type="Proteomes" id="UP001285354">
    <property type="component" value="Unassembled WGS sequence"/>
</dbReference>
<dbReference type="PROSITE" id="PS51192">
    <property type="entry name" value="HELICASE_ATP_BIND_1"/>
    <property type="match status" value="1"/>
</dbReference>
<evidence type="ECO:0000256" key="3">
    <source>
        <dbReference type="ARBA" id="ARBA00022801"/>
    </source>
</evidence>
<keyword evidence="5" id="KW-0067">ATP-binding</keyword>